<dbReference type="EMBL" id="VSSQ01012938">
    <property type="protein sequence ID" value="MPM50372.1"/>
    <property type="molecule type" value="Genomic_DNA"/>
</dbReference>
<comment type="caution">
    <text evidence="4">The sequence shown here is derived from an EMBL/GenBank/DDBJ whole genome shotgun (WGS) entry which is preliminary data.</text>
</comment>
<dbReference type="InterPro" id="IPR036079">
    <property type="entry name" value="ATPase_csu/dsu_sf"/>
</dbReference>
<evidence type="ECO:0000256" key="3">
    <source>
        <dbReference type="ARBA" id="ARBA00023065"/>
    </source>
</evidence>
<proteinExistence type="inferred from homology"/>
<dbReference type="AlphaFoldDB" id="A0A645AB13"/>
<reference evidence="4" key="1">
    <citation type="submission" date="2019-08" db="EMBL/GenBank/DDBJ databases">
        <authorList>
            <person name="Kucharzyk K."/>
            <person name="Murdoch R.W."/>
            <person name="Higgins S."/>
            <person name="Loffler F."/>
        </authorList>
    </citation>
    <scope>NUCLEOTIDE SEQUENCE</scope>
</reference>
<dbReference type="Gene3D" id="1.10.132.50">
    <property type="entry name" value="ATP synthase (C/AC39) subunit, domain 3"/>
    <property type="match status" value="1"/>
</dbReference>
<evidence type="ECO:0000256" key="2">
    <source>
        <dbReference type="ARBA" id="ARBA00022448"/>
    </source>
</evidence>
<evidence type="ECO:0000256" key="1">
    <source>
        <dbReference type="ARBA" id="ARBA00006709"/>
    </source>
</evidence>
<dbReference type="Pfam" id="PF01992">
    <property type="entry name" value="vATP-synt_AC39"/>
    <property type="match status" value="1"/>
</dbReference>
<dbReference type="PANTHER" id="PTHR38682:SF1">
    <property type="entry name" value="V-TYPE ATP SYNTHASE SUBUNIT C"/>
    <property type="match status" value="1"/>
</dbReference>
<accession>A0A645AB13</accession>
<dbReference type="GO" id="GO:0046961">
    <property type="term" value="F:proton-transporting ATPase activity, rotational mechanism"/>
    <property type="evidence" value="ECO:0007669"/>
    <property type="project" value="InterPro"/>
</dbReference>
<dbReference type="InterPro" id="IPR035067">
    <property type="entry name" value="V-type_ATPase_csu/dsu"/>
</dbReference>
<dbReference type="PANTHER" id="PTHR38682">
    <property type="entry name" value="V-TYPE ATP SYNTHASE SUBUNIT C"/>
    <property type="match status" value="1"/>
</dbReference>
<dbReference type="InterPro" id="IPR044911">
    <property type="entry name" value="V-type_ATPase_csu/dsu_dom_3"/>
</dbReference>
<dbReference type="InterPro" id="IPR050873">
    <property type="entry name" value="V-ATPase_V0D/AC39_subunit"/>
</dbReference>
<sequence>MPKNEREDYIFATARVRSVEKNLLTREKITKMIDSKTADEALKVLSECHYSDENAEVSGGDFEILLVKAQKELNEFIKKISPNPETFDLFLYVYDYHNLKVLLKSEFLQSDDSKLLVDGGTIPVSKLKILIHERNYLPLTENMKKALVEALDTFSRTNDPQQIDIIMDRACFEDMIKCAKDSESKFVTGYVKTLIDVTNIKSFVRVRKMGKAWDFFTKIFIGGGSIAQKLFIASFDEPLEQFGEKLSSYGYEKVISSGAESLKVTGKFTELERQCDNRLIEYVKSAKYISFGIEPLVGYMVAKDSEIKTVRIIMSGKIADLSADKIKERLRDTYV</sequence>
<gene>
    <name evidence="4" type="primary">ntpC_6</name>
    <name evidence="4" type="ORF">SDC9_97111</name>
</gene>
<name>A0A645AB13_9ZZZZ</name>
<dbReference type="Gene3D" id="1.20.1690.10">
    <property type="entry name" value="V-type ATP synthase subunit C domain"/>
    <property type="match status" value="2"/>
</dbReference>
<protein>
    <submittedName>
        <fullName evidence="4">V-type sodium ATPase subunit C</fullName>
    </submittedName>
</protein>
<dbReference type="SUPFAM" id="SSF103486">
    <property type="entry name" value="V-type ATP synthase subunit C"/>
    <property type="match status" value="1"/>
</dbReference>
<evidence type="ECO:0000313" key="4">
    <source>
        <dbReference type="EMBL" id="MPM50372.1"/>
    </source>
</evidence>
<keyword evidence="2" id="KW-0813">Transport</keyword>
<dbReference type="InterPro" id="IPR002843">
    <property type="entry name" value="ATPase_V0-cplx_csu/dsu"/>
</dbReference>
<organism evidence="4">
    <name type="scientific">bioreactor metagenome</name>
    <dbReference type="NCBI Taxonomy" id="1076179"/>
    <lineage>
        <taxon>unclassified sequences</taxon>
        <taxon>metagenomes</taxon>
        <taxon>ecological metagenomes</taxon>
    </lineage>
</organism>
<dbReference type="NCBIfam" id="NF002266">
    <property type="entry name" value="PRK01198.1-2"/>
    <property type="match status" value="1"/>
</dbReference>
<comment type="similarity">
    <text evidence="1">Belongs to the V-ATPase V0D/AC39 subunit family.</text>
</comment>
<keyword evidence="3" id="KW-0406">Ion transport</keyword>